<name>K0T8U4_THAOC</name>
<gene>
    <name evidence="2" type="ORF">THAOC_08921</name>
</gene>
<sequence length="162" mass="17218">MLRTRYSSYYAGGGRTLTGRQGVRVRGTRAAATKPLAARSPGRRSGRDGGPTDREDRRIAACAVRLYRTPTLPHAAAVAPGVGPLAHWTGRAATKGRRRADAGRSAMPPDGGGPPYRDGGLVLGSERAELAVSGRHQRIAQERRQARSCGSSRAGLPRGIRR</sequence>
<protein>
    <submittedName>
        <fullName evidence="2">Uncharacterized protein</fullName>
    </submittedName>
</protein>
<dbReference type="EMBL" id="AGNL01009553">
    <property type="protein sequence ID" value="EJK69786.1"/>
    <property type="molecule type" value="Genomic_DNA"/>
</dbReference>
<evidence type="ECO:0000256" key="1">
    <source>
        <dbReference type="SAM" id="MobiDB-lite"/>
    </source>
</evidence>
<comment type="caution">
    <text evidence="2">The sequence shown here is derived from an EMBL/GenBank/DDBJ whole genome shotgun (WGS) entry which is preliminary data.</text>
</comment>
<proteinExistence type="predicted"/>
<feature type="region of interest" description="Disordered" evidence="1">
    <location>
        <begin position="1"/>
        <end position="57"/>
    </location>
</feature>
<feature type="region of interest" description="Disordered" evidence="1">
    <location>
        <begin position="89"/>
        <end position="162"/>
    </location>
</feature>
<evidence type="ECO:0000313" key="2">
    <source>
        <dbReference type="EMBL" id="EJK69786.1"/>
    </source>
</evidence>
<keyword evidence="3" id="KW-1185">Reference proteome</keyword>
<organism evidence="2 3">
    <name type="scientific">Thalassiosira oceanica</name>
    <name type="common">Marine diatom</name>
    <dbReference type="NCBI Taxonomy" id="159749"/>
    <lineage>
        <taxon>Eukaryota</taxon>
        <taxon>Sar</taxon>
        <taxon>Stramenopiles</taxon>
        <taxon>Ochrophyta</taxon>
        <taxon>Bacillariophyta</taxon>
        <taxon>Coscinodiscophyceae</taxon>
        <taxon>Thalassiosirophycidae</taxon>
        <taxon>Thalassiosirales</taxon>
        <taxon>Thalassiosiraceae</taxon>
        <taxon>Thalassiosira</taxon>
    </lineage>
</organism>
<reference evidence="2 3" key="1">
    <citation type="journal article" date="2012" name="Genome Biol.">
        <title>Genome and low-iron response of an oceanic diatom adapted to chronic iron limitation.</title>
        <authorList>
            <person name="Lommer M."/>
            <person name="Specht M."/>
            <person name="Roy A.S."/>
            <person name="Kraemer L."/>
            <person name="Andreson R."/>
            <person name="Gutowska M.A."/>
            <person name="Wolf J."/>
            <person name="Bergner S.V."/>
            <person name="Schilhabel M.B."/>
            <person name="Klostermeier U.C."/>
            <person name="Beiko R.G."/>
            <person name="Rosenstiel P."/>
            <person name="Hippler M."/>
            <person name="Laroche J."/>
        </authorList>
    </citation>
    <scope>NUCLEOTIDE SEQUENCE [LARGE SCALE GENOMIC DNA]</scope>
    <source>
        <strain evidence="2 3">CCMP1005</strain>
    </source>
</reference>
<feature type="compositionally biased region" description="Basic and acidic residues" evidence="1">
    <location>
        <begin position="45"/>
        <end position="57"/>
    </location>
</feature>
<dbReference type="Proteomes" id="UP000266841">
    <property type="component" value="Unassembled WGS sequence"/>
</dbReference>
<dbReference type="AlphaFoldDB" id="K0T8U4"/>
<feature type="compositionally biased region" description="Low complexity" evidence="1">
    <location>
        <begin position="17"/>
        <end position="33"/>
    </location>
</feature>
<evidence type="ECO:0000313" key="3">
    <source>
        <dbReference type="Proteomes" id="UP000266841"/>
    </source>
</evidence>
<accession>K0T8U4</accession>